<keyword evidence="3 7" id="KW-0349">Heme</keyword>
<evidence type="ECO:0000256" key="1">
    <source>
        <dbReference type="ARBA" id="ARBA00001971"/>
    </source>
</evidence>
<dbReference type="InterPro" id="IPR001128">
    <property type="entry name" value="Cyt_P450"/>
</dbReference>
<dbReference type="SUPFAM" id="SSF48264">
    <property type="entry name" value="Cytochrome P450"/>
    <property type="match status" value="1"/>
</dbReference>
<dbReference type="GO" id="GO:0005506">
    <property type="term" value="F:iron ion binding"/>
    <property type="evidence" value="ECO:0007669"/>
    <property type="project" value="InterPro"/>
</dbReference>
<dbReference type="GO" id="GO:0016705">
    <property type="term" value="F:oxidoreductase activity, acting on paired donors, with incorporation or reduction of molecular oxygen"/>
    <property type="evidence" value="ECO:0007669"/>
    <property type="project" value="InterPro"/>
</dbReference>
<reference evidence="8 9" key="1">
    <citation type="submission" date="2023-08" db="EMBL/GenBank/DDBJ databases">
        <title>Black Yeasts Isolated from many extreme environments.</title>
        <authorList>
            <person name="Coleine C."/>
            <person name="Stajich J.E."/>
            <person name="Selbmann L."/>
        </authorList>
    </citation>
    <scope>NUCLEOTIDE SEQUENCE [LARGE SCALE GENOMIC DNA]</scope>
    <source>
        <strain evidence="8 9">CCFEE 5792</strain>
    </source>
</reference>
<dbReference type="PANTHER" id="PTHR24305">
    <property type="entry name" value="CYTOCHROME P450"/>
    <property type="match status" value="1"/>
</dbReference>
<dbReference type="PRINTS" id="PR00385">
    <property type="entry name" value="P450"/>
</dbReference>
<dbReference type="Gene3D" id="1.10.630.10">
    <property type="entry name" value="Cytochrome P450"/>
    <property type="match status" value="1"/>
</dbReference>
<dbReference type="InterPro" id="IPR050121">
    <property type="entry name" value="Cytochrome_P450_monoxygenase"/>
</dbReference>
<keyword evidence="6" id="KW-0503">Monooxygenase</keyword>
<keyword evidence="4 7" id="KW-0479">Metal-binding</keyword>
<comment type="similarity">
    <text evidence="2">Belongs to the cytochrome P450 family.</text>
</comment>
<dbReference type="EMBL" id="JAVRRD010000008">
    <property type="protein sequence ID" value="KAK5056135.1"/>
    <property type="molecule type" value="Genomic_DNA"/>
</dbReference>
<evidence type="ECO:0000256" key="4">
    <source>
        <dbReference type="ARBA" id="ARBA00022723"/>
    </source>
</evidence>
<evidence type="ECO:0000256" key="3">
    <source>
        <dbReference type="ARBA" id="ARBA00022617"/>
    </source>
</evidence>
<dbReference type="InterPro" id="IPR036396">
    <property type="entry name" value="Cyt_P450_sf"/>
</dbReference>
<dbReference type="PRINTS" id="PR00463">
    <property type="entry name" value="EP450I"/>
</dbReference>
<feature type="binding site" description="axial binding residue" evidence="7">
    <location>
        <position position="369"/>
    </location>
    <ligand>
        <name>heme</name>
        <dbReference type="ChEBI" id="CHEBI:30413"/>
    </ligand>
    <ligandPart>
        <name>Fe</name>
        <dbReference type="ChEBI" id="CHEBI:18248"/>
    </ligandPart>
</feature>
<accession>A0AAV9NFR3</accession>
<evidence type="ECO:0000313" key="8">
    <source>
        <dbReference type="EMBL" id="KAK5056135.1"/>
    </source>
</evidence>
<dbReference type="InterPro" id="IPR002401">
    <property type="entry name" value="Cyt_P450_E_grp-I"/>
</dbReference>
<dbReference type="Proteomes" id="UP001358417">
    <property type="component" value="Unassembled WGS sequence"/>
</dbReference>
<protein>
    <submittedName>
        <fullName evidence="8">Uncharacterized protein</fullName>
    </submittedName>
</protein>
<evidence type="ECO:0000313" key="9">
    <source>
        <dbReference type="Proteomes" id="UP001358417"/>
    </source>
</evidence>
<evidence type="ECO:0000256" key="6">
    <source>
        <dbReference type="ARBA" id="ARBA00023033"/>
    </source>
</evidence>
<dbReference type="GO" id="GO:0004497">
    <property type="term" value="F:monooxygenase activity"/>
    <property type="evidence" value="ECO:0007669"/>
    <property type="project" value="UniProtKB-KW"/>
</dbReference>
<dbReference type="AlphaFoldDB" id="A0AAV9NFR3"/>
<proteinExistence type="inferred from homology"/>
<organism evidence="8 9">
    <name type="scientific">Exophiala bonariae</name>
    <dbReference type="NCBI Taxonomy" id="1690606"/>
    <lineage>
        <taxon>Eukaryota</taxon>
        <taxon>Fungi</taxon>
        <taxon>Dikarya</taxon>
        <taxon>Ascomycota</taxon>
        <taxon>Pezizomycotina</taxon>
        <taxon>Eurotiomycetes</taxon>
        <taxon>Chaetothyriomycetidae</taxon>
        <taxon>Chaetothyriales</taxon>
        <taxon>Herpotrichiellaceae</taxon>
        <taxon>Exophiala</taxon>
    </lineage>
</organism>
<sequence length="427" mass="47829">MYGPIVRVGPNELSYVTEEAWNDIYKTRKGEEQLKKAFPQTPSFQHGLMDNPYDDQQAVCRKILASTINDQAVRRNENILHSNISALLKHLQRKVRDNGGKAVLDIAHCYECVAFDIIGDLFSGETFGCLKDLELPPLHGELVLGLKRLAIGCAFQTSALTRFLFLRREAPPLPAVTETERRLKQSKKSSEKRNDNILSHVFEDVNRPNGIDRKLATRLAADSIIGGFDTIAIAMVGTTYFLVQNPSKLATVTAEIRSKLKSKSDITLANVNSLRYLNAVFTEGLRLWPPGPETLRRITNAQGNIINGDLIPPKTLVGVYHWTAGRYSRAWKDAEAFVPERWLEEGMNGKYANDQRGVINSFQAGPRNCPGQALANAEFRLVLVTLLWHFDIAAAEHQLPDWSKTKIFGLVANKQPLMVKITPRSEI</sequence>
<keyword evidence="9" id="KW-1185">Reference proteome</keyword>
<gene>
    <name evidence="8" type="ORF">LTR84_012688</name>
</gene>
<dbReference type="GeneID" id="89980830"/>
<evidence type="ECO:0000256" key="7">
    <source>
        <dbReference type="PIRSR" id="PIRSR602401-1"/>
    </source>
</evidence>
<dbReference type="RefSeq" id="XP_064708105.1">
    <property type="nucleotide sequence ID" value="XM_064856205.1"/>
</dbReference>
<evidence type="ECO:0000256" key="5">
    <source>
        <dbReference type="ARBA" id="ARBA00023004"/>
    </source>
</evidence>
<dbReference type="GO" id="GO:0020037">
    <property type="term" value="F:heme binding"/>
    <property type="evidence" value="ECO:0007669"/>
    <property type="project" value="InterPro"/>
</dbReference>
<keyword evidence="5 7" id="KW-0408">Iron</keyword>
<comment type="cofactor">
    <cofactor evidence="1 7">
        <name>heme</name>
        <dbReference type="ChEBI" id="CHEBI:30413"/>
    </cofactor>
</comment>
<comment type="caution">
    <text evidence="8">The sequence shown here is derived from an EMBL/GenBank/DDBJ whole genome shotgun (WGS) entry which is preliminary data.</text>
</comment>
<evidence type="ECO:0000256" key="2">
    <source>
        <dbReference type="ARBA" id="ARBA00010617"/>
    </source>
</evidence>
<dbReference type="PANTHER" id="PTHR24305:SF210">
    <property type="entry name" value="CYTOCHROME P450 MONOOXYGENASE ASQL-RELATED"/>
    <property type="match status" value="1"/>
</dbReference>
<keyword evidence="6" id="KW-0560">Oxidoreductase</keyword>
<name>A0AAV9NFR3_9EURO</name>
<dbReference type="Pfam" id="PF00067">
    <property type="entry name" value="p450"/>
    <property type="match status" value="1"/>
</dbReference>